<dbReference type="InterPro" id="IPR055528">
    <property type="entry name" value="DUF7102"/>
</dbReference>
<feature type="domain" description="SAM-like" evidence="3">
    <location>
        <begin position="911"/>
        <end position="998"/>
    </location>
</feature>
<feature type="region of interest" description="Disordered" evidence="1">
    <location>
        <begin position="331"/>
        <end position="351"/>
    </location>
</feature>
<evidence type="ECO:0000259" key="2">
    <source>
        <dbReference type="Pfam" id="PF23394"/>
    </source>
</evidence>
<sequence length="1003" mass="113169">MMDCTMDDSMNTQDGSMANHISSQNELMDCTMEHQDTMDYTMSHDATNQTLSQLPDVESLSEEGEEEETPVVELARSIGVSRDHQLDNTSVEILLLMLGDIHHSFSSDLNDDHLSLFTTPEINTIERLSVSIGAARLLTSIAQNENQESIDTLTHPLLGLRDVKNLRIEMPILQSDHDFDVRGFARRDGFEVRPQDIKLPLELLIIENNEGLGFPSDFYNFETEAFKAVANEKIEVTRNSIVYLQTALKTTLTMENEQEFWESERTHPRKFPVSCHVTPPLSPMLASLPDSSLPFVSSGCEIPILSDPDSLTSLDLKRIEDELFKEDLPTPLRNRSATEATTPASNEQCLKPADLYSPPECIRSFVPSSSPVENRRPIKNLKVEEILTPPKPFEESGSKGVHFNNIVEEFILSSRPQSVFSEPVIETKFFEEAFGNNGEQAQHRVEQETLADTRNRVEVPVMDFSILGPPWMITNFRSINAVNLAMTKVAKYISLSPSMHWPGLRKLHSKVPWVPFEQNLRKVVEDSMGNEKTWEAFVCSLENDDVITSSNLTWKREGFRILQEDTDDDGYDEEKVELGYFPRESVKVPPLIEKQDPKIQDVSQRQKPACQPNLNTHKDTMVPFKPFITPEMRREVANTNLLPLTKRARPEVNEQTSLLGGIFSARDELSNFMEIRGAKKPRLIESSHFLVPDFPARLPSNQIVLGKEAQFQKPEPSRSPLPTPIINSPTAPISIILSSTTLKNRSLLRFLEALIPTLKICERNFSAYNTTAWNPDSVSRSHITSSLTHEADIIISPSTGLILTTLQHIKQKSLPGHKTAVPIRDRLEKVSARYETLIVLVASPTTVISDSDSIAWAGFVGFTLTLPASVIVNYIPVDKTNSEDQSMAKYISYLIIQHSEDTLSNPVLELLEQESYWEIWLRRAGMNAYAAQATIADLKEPEPRCKMGDEGYEREMQMIHEGGPYGLTLFVVMGMEERIRRLGGLVGRSVLERVSRVVDQLWE</sequence>
<comment type="caution">
    <text evidence="4">The sequence shown here is derived from an EMBL/GenBank/DDBJ whole genome shotgun (WGS) entry which is preliminary data.</text>
</comment>
<dbReference type="AlphaFoldDB" id="A0A4Z1GWZ0"/>
<evidence type="ECO:0000313" key="4">
    <source>
        <dbReference type="EMBL" id="TGO40259.1"/>
    </source>
</evidence>
<evidence type="ECO:0000313" key="5">
    <source>
        <dbReference type="Proteomes" id="UP000297814"/>
    </source>
</evidence>
<dbReference type="Pfam" id="PF23395">
    <property type="entry name" value="SAM_6"/>
    <property type="match status" value="1"/>
</dbReference>
<feature type="compositionally biased region" description="Polar residues" evidence="1">
    <location>
        <begin position="333"/>
        <end position="348"/>
    </location>
</feature>
<proteinExistence type="predicted"/>
<dbReference type="Proteomes" id="UP000297814">
    <property type="component" value="Unassembled WGS sequence"/>
</dbReference>
<gene>
    <name evidence="4" type="ORF">BHYA_0040g00680</name>
</gene>
<dbReference type="EMBL" id="PQXK01000040">
    <property type="protein sequence ID" value="TGO40259.1"/>
    <property type="molecule type" value="Genomic_DNA"/>
</dbReference>
<feature type="domain" description="DUF7102" evidence="2">
    <location>
        <begin position="734"/>
        <end position="900"/>
    </location>
</feature>
<dbReference type="Pfam" id="PF23394">
    <property type="entry name" value="DUF7102"/>
    <property type="match status" value="1"/>
</dbReference>
<evidence type="ECO:0000256" key="1">
    <source>
        <dbReference type="SAM" id="MobiDB-lite"/>
    </source>
</evidence>
<keyword evidence="5" id="KW-1185">Reference proteome</keyword>
<accession>A0A4Z1GWZ0</accession>
<name>A0A4Z1GWZ0_9HELO</name>
<protein>
    <submittedName>
        <fullName evidence="4">Uncharacterized protein</fullName>
    </submittedName>
</protein>
<reference evidence="4 5" key="1">
    <citation type="submission" date="2017-12" db="EMBL/GenBank/DDBJ databases">
        <title>Comparative genomics of Botrytis spp.</title>
        <authorList>
            <person name="Valero-Jimenez C.A."/>
            <person name="Tapia P."/>
            <person name="Veloso J."/>
            <person name="Silva-Moreno E."/>
            <person name="Staats M."/>
            <person name="Valdes J.H."/>
            <person name="Van Kan J.A.L."/>
        </authorList>
    </citation>
    <scope>NUCLEOTIDE SEQUENCE [LARGE SCALE GENOMIC DNA]</scope>
    <source>
        <strain evidence="4 5">Bh0001</strain>
    </source>
</reference>
<feature type="region of interest" description="Disordered" evidence="1">
    <location>
        <begin position="597"/>
        <end position="618"/>
    </location>
</feature>
<evidence type="ECO:0000259" key="3">
    <source>
        <dbReference type="Pfam" id="PF23395"/>
    </source>
</evidence>
<dbReference type="InterPro" id="IPR057559">
    <property type="entry name" value="SAM_6"/>
</dbReference>
<organism evidence="4 5">
    <name type="scientific">Botrytis hyacinthi</name>
    <dbReference type="NCBI Taxonomy" id="278943"/>
    <lineage>
        <taxon>Eukaryota</taxon>
        <taxon>Fungi</taxon>
        <taxon>Dikarya</taxon>
        <taxon>Ascomycota</taxon>
        <taxon>Pezizomycotina</taxon>
        <taxon>Leotiomycetes</taxon>
        <taxon>Helotiales</taxon>
        <taxon>Sclerotiniaceae</taxon>
        <taxon>Botrytis</taxon>
    </lineage>
</organism>